<reference evidence="1 2" key="1">
    <citation type="journal article" date="2015" name="Sci. Rep.">
        <title>The power of single molecule real-time sequencing technology in the de novo assembly of a eukaryotic genome.</title>
        <authorList>
            <person name="Sakai H."/>
            <person name="Naito K."/>
            <person name="Ogiso-Tanaka E."/>
            <person name="Takahashi Y."/>
            <person name="Iseki K."/>
            <person name="Muto C."/>
            <person name="Satou K."/>
            <person name="Teruya K."/>
            <person name="Shiroma A."/>
            <person name="Shimoji M."/>
            <person name="Hirano T."/>
            <person name="Itoh T."/>
            <person name="Kaga A."/>
            <person name="Tomooka N."/>
        </authorList>
    </citation>
    <scope>NUCLEOTIDE SEQUENCE [LARGE SCALE GENOMIC DNA]</scope>
    <source>
        <strain evidence="2">cv. Shumari</strain>
    </source>
</reference>
<gene>
    <name evidence="1" type="primary">Vigan.06G186200</name>
    <name evidence="1" type="ORF">VIGAN_06186200</name>
</gene>
<organism evidence="1 2">
    <name type="scientific">Vigna angularis var. angularis</name>
    <dbReference type="NCBI Taxonomy" id="157739"/>
    <lineage>
        <taxon>Eukaryota</taxon>
        <taxon>Viridiplantae</taxon>
        <taxon>Streptophyta</taxon>
        <taxon>Embryophyta</taxon>
        <taxon>Tracheophyta</taxon>
        <taxon>Spermatophyta</taxon>
        <taxon>Magnoliopsida</taxon>
        <taxon>eudicotyledons</taxon>
        <taxon>Gunneridae</taxon>
        <taxon>Pentapetalae</taxon>
        <taxon>rosids</taxon>
        <taxon>fabids</taxon>
        <taxon>Fabales</taxon>
        <taxon>Fabaceae</taxon>
        <taxon>Papilionoideae</taxon>
        <taxon>50 kb inversion clade</taxon>
        <taxon>NPAAA clade</taxon>
        <taxon>indigoferoid/millettioid clade</taxon>
        <taxon>Phaseoleae</taxon>
        <taxon>Vigna</taxon>
    </lineage>
</organism>
<evidence type="ECO:0000313" key="2">
    <source>
        <dbReference type="Proteomes" id="UP000291084"/>
    </source>
</evidence>
<evidence type="ECO:0000313" key="1">
    <source>
        <dbReference type="EMBL" id="BAT90594.1"/>
    </source>
</evidence>
<dbReference type="Proteomes" id="UP000291084">
    <property type="component" value="Chromosome 6"/>
</dbReference>
<keyword evidence="2" id="KW-1185">Reference proteome</keyword>
<sequence length="153" mass="17610">MSMRSQIMPTKDSLRIEIQISPWSSPNLEGKNLRKLHIKILVDALTKKILPGSFKKYFLMKSIFWSIRGIGNPASRTALSFVNHKLDFVIIAEPWVEPLKTHVAFWNSISLKLFVVNNRRTAPPKTFGAFVQSHLAFYPICPTSRRNLLLKFE</sequence>
<accession>A0A0S3SCQ5</accession>
<protein>
    <submittedName>
        <fullName evidence="1">Uncharacterized protein</fullName>
    </submittedName>
</protein>
<dbReference type="EMBL" id="AP015039">
    <property type="protein sequence ID" value="BAT90594.1"/>
    <property type="molecule type" value="Genomic_DNA"/>
</dbReference>
<proteinExistence type="predicted"/>
<name>A0A0S3SCQ5_PHAAN</name>
<dbReference type="AlphaFoldDB" id="A0A0S3SCQ5"/>